<sequence length="479" mass="55689">MISRDLYQKITQLHEDQRLWDFSVTLHGNITLWVLVVLLLSATEYLFLVPVMVVAQLFPAKRLWIMGIGGGGLFLLKKLNQLQVFQTFWFAFDAAIIIGLIYLLYRVSLSFSRLPKIVKSNPQVALHLLLWLAIIVIFYLPDDFRQNPAWVFTANLNVCLIFFSFLVWRLGFMLYSGKRGSIKKTNFLEHLTYCLPYLGSSQVPFGKGLEYLNSKMADGRLDLAKAQMAGLKLLVLAFIWDQSLDVLDWLFFSHDPNLPPLFRLYHITELIAISATTMPHLAVVWSSLVIDMVYETTQLAIYGHMIVGCLRLFGFHVFRNTYKPLLAKSLIDFWNRYYFYFKELLVDFFFFPIYLSFFRSHPKLRIFAATMASACFGNFYYHFLQHFDRLMISGEPLNFAKFSSYLFYTAVLGLAIFLSILKEQNQRGKEHAATSSTWTTVRKIAGVWLFFTILRIWDHGNSSFMTDTTFFFAIFGIRL</sequence>
<feature type="transmembrane region" description="Helical" evidence="1">
    <location>
        <begin position="85"/>
        <end position="104"/>
    </location>
</feature>
<feature type="transmembrane region" description="Helical" evidence="1">
    <location>
        <begin position="299"/>
        <end position="318"/>
    </location>
</feature>
<evidence type="ECO:0000256" key="1">
    <source>
        <dbReference type="SAM" id="Phobius"/>
    </source>
</evidence>
<dbReference type="EMBL" id="BAAFGK010000002">
    <property type="protein sequence ID" value="GAB0056446.1"/>
    <property type="molecule type" value="Genomic_DNA"/>
</dbReference>
<evidence type="ECO:0000313" key="2">
    <source>
        <dbReference type="EMBL" id="GAB0056446.1"/>
    </source>
</evidence>
<keyword evidence="3" id="KW-1185">Reference proteome</keyword>
<comment type="caution">
    <text evidence="2">The sequence shown here is derived from an EMBL/GenBank/DDBJ whole genome shotgun (WGS) entry which is preliminary data.</text>
</comment>
<feature type="transmembrane region" description="Helical" evidence="1">
    <location>
        <begin position="264"/>
        <end position="287"/>
    </location>
</feature>
<gene>
    <name evidence="2" type="ORF">SIID45300_00754</name>
</gene>
<keyword evidence="1" id="KW-0472">Membrane</keyword>
<protein>
    <recommendedName>
        <fullName evidence="4">MBOAT family protein</fullName>
    </recommendedName>
</protein>
<reference evidence="2 3" key="1">
    <citation type="submission" date="2024-09" db="EMBL/GenBank/DDBJ databases">
        <title>Draft genome sequence of Candidatus Magnetaquicoccaceae bacterium FCR-1.</title>
        <authorList>
            <person name="Shimoshige H."/>
            <person name="Shimamura S."/>
            <person name="Taoka A."/>
            <person name="Kobayashi H."/>
            <person name="Maekawa T."/>
        </authorList>
    </citation>
    <scope>NUCLEOTIDE SEQUENCE [LARGE SCALE GENOMIC DNA]</scope>
    <source>
        <strain evidence="2 3">FCR-1</strain>
    </source>
</reference>
<keyword evidence="1" id="KW-1133">Transmembrane helix</keyword>
<feature type="transmembrane region" description="Helical" evidence="1">
    <location>
        <begin position="124"/>
        <end position="140"/>
    </location>
</feature>
<feature type="transmembrane region" description="Helical" evidence="1">
    <location>
        <begin position="233"/>
        <end position="252"/>
    </location>
</feature>
<feature type="transmembrane region" description="Helical" evidence="1">
    <location>
        <begin position="402"/>
        <end position="421"/>
    </location>
</feature>
<evidence type="ECO:0008006" key="4">
    <source>
        <dbReference type="Google" id="ProtNLM"/>
    </source>
</evidence>
<dbReference type="Proteomes" id="UP001628193">
    <property type="component" value="Unassembled WGS sequence"/>
</dbReference>
<name>A0ABQ0C6D3_9PROT</name>
<accession>A0ABQ0C6D3</accession>
<feature type="transmembrane region" description="Helical" evidence="1">
    <location>
        <begin position="364"/>
        <end position="382"/>
    </location>
</feature>
<keyword evidence="1" id="KW-0812">Transmembrane</keyword>
<organism evidence="2 3">
    <name type="scientific">Candidatus Magnetaquiglobus chichijimensis</name>
    <dbReference type="NCBI Taxonomy" id="3141448"/>
    <lineage>
        <taxon>Bacteria</taxon>
        <taxon>Pseudomonadati</taxon>
        <taxon>Pseudomonadota</taxon>
        <taxon>Magnetococcia</taxon>
        <taxon>Magnetococcales</taxon>
        <taxon>Candidatus Magnetaquicoccaceae</taxon>
        <taxon>Candidatus Magnetaquiglobus</taxon>
    </lineage>
</organism>
<feature type="transmembrane region" description="Helical" evidence="1">
    <location>
        <begin position="338"/>
        <end position="357"/>
    </location>
</feature>
<evidence type="ECO:0000313" key="3">
    <source>
        <dbReference type="Proteomes" id="UP001628193"/>
    </source>
</evidence>
<feature type="transmembrane region" description="Helical" evidence="1">
    <location>
        <begin position="152"/>
        <end position="175"/>
    </location>
</feature>
<feature type="transmembrane region" description="Helical" evidence="1">
    <location>
        <begin position="30"/>
        <end position="51"/>
    </location>
</feature>
<proteinExistence type="predicted"/>